<keyword evidence="7 11" id="KW-1133">Transmembrane helix</keyword>
<feature type="transmembrane region" description="Helical" evidence="11">
    <location>
        <begin position="6"/>
        <end position="24"/>
    </location>
</feature>
<evidence type="ECO:0000256" key="10">
    <source>
        <dbReference type="SAM" id="MobiDB-lite"/>
    </source>
</evidence>
<dbReference type="GO" id="GO:0015031">
    <property type="term" value="P:protein transport"/>
    <property type="evidence" value="ECO:0007669"/>
    <property type="project" value="UniProtKB-KW"/>
</dbReference>
<dbReference type="HOGENOM" id="CLU_116157_4_4_11"/>
<evidence type="ECO:0000256" key="1">
    <source>
        <dbReference type="ARBA" id="ARBA00004162"/>
    </source>
</evidence>
<feature type="compositionally biased region" description="Low complexity" evidence="10">
    <location>
        <begin position="89"/>
        <end position="101"/>
    </location>
</feature>
<dbReference type="EMBL" id="CP009211">
    <property type="protein sequence ID" value="AIJ33679.1"/>
    <property type="molecule type" value="Genomic_DNA"/>
</dbReference>
<evidence type="ECO:0000256" key="9">
    <source>
        <dbReference type="ARBA" id="ARBA00023136"/>
    </source>
</evidence>
<reference evidence="12 14" key="1">
    <citation type="submission" date="2014-08" db="EMBL/GenBank/DDBJ databases">
        <title>Complete genome sequence of Corynebacterium imitans DSM 44264, isolated from a five-month-old boy with suspected pharyngeal diphtheria.</title>
        <authorList>
            <person name="Mollmann S."/>
            <person name="Albersmeier A."/>
            <person name="Ruckert C."/>
            <person name="Tauch A."/>
        </authorList>
    </citation>
    <scope>NUCLEOTIDE SEQUENCE [LARGE SCALE GENOMIC DNA]</scope>
    <source>
        <strain evidence="12 14">DSM 44264</strain>
    </source>
</reference>
<keyword evidence="6" id="KW-0653">Protein transport</keyword>
<dbReference type="PANTHER" id="PTHR33909:SF1">
    <property type="entry name" value="SEC TRANSLOCON ACCESSORY COMPLEX SUBUNIT YAJC"/>
    <property type="match status" value="1"/>
</dbReference>
<dbReference type="InterPro" id="IPR003849">
    <property type="entry name" value="Preprotein_translocase_YajC"/>
</dbReference>
<evidence type="ECO:0000256" key="3">
    <source>
        <dbReference type="ARBA" id="ARBA00022448"/>
    </source>
</evidence>
<dbReference type="OrthoDB" id="4419940at2"/>
<organism evidence="12 14">
    <name type="scientific">Corynebacterium imitans</name>
    <dbReference type="NCBI Taxonomy" id="156978"/>
    <lineage>
        <taxon>Bacteria</taxon>
        <taxon>Bacillati</taxon>
        <taxon>Actinomycetota</taxon>
        <taxon>Actinomycetes</taxon>
        <taxon>Mycobacteriales</taxon>
        <taxon>Corynebacteriaceae</taxon>
        <taxon>Corynebacterium</taxon>
    </lineage>
</organism>
<accession>A0A076NGT4</accession>
<dbReference type="STRING" id="156978.CIMIT_06990"/>
<evidence type="ECO:0000256" key="11">
    <source>
        <dbReference type="SAM" id="Phobius"/>
    </source>
</evidence>
<evidence type="ECO:0000256" key="6">
    <source>
        <dbReference type="ARBA" id="ARBA00022927"/>
    </source>
</evidence>
<evidence type="ECO:0000313" key="12">
    <source>
        <dbReference type="EMBL" id="AIJ33679.1"/>
    </source>
</evidence>
<dbReference type="Pfam" id="PF02699">
    <property type="entry name" value="YajC"/>
    <property type="match status" value="1"/>
</dbReference>
<feature type="region of interest" description="Disordered" evidence="10">
    <location>
        <begin position="86"/>
        <end position="107"/>
    </location>
</feature>
<protein>
    <submittedName>
        <fullName evidence="12">Preprotein translocase subunit YajC</fullName>
    </submittedName>
</protein>
<dbReference type="SMART" id="SM01323">
    <property type="entry name" value="YajC"/>
    <property type="match status" value="1"/>
</dbReference>
<sequence length="107" mass="11624">MGRMDFLMILVVLLIFLLPSLLMMRGQKKRQRQVQEMQASIAPGDKVVNVAGFHATVVEHNGDNLLVELAPGVQVTMETAGVMKRVEDPAAPASAAEPAPGETEEER</sequence>
<dbReference type="GO" id="GO:0005886">
    <property type="term" value="C:plasma membrane"/>
    <property type="evidence" value="ECO:0007669"/>
    <property type="project" value="UniProtKB-SubCell"/>
</dbReference>
<evidence type="ECO:0000256" key="8">
    <source>
        <dbReference type="ARBA" id="ARBA00023010"/>
    </source>
</evidence>
<dbReference type="AlphaFoldDB" id="A0A076NGT4"/>
<evidence type="ECO:0000256" key="2">
    <source>
        <dbReference type="ARBA" id="ARBA00006742"/>
    </source>
</evidence>
<keyword evidence="4" id="KW-1003">Cell membrane</keyword>
<comment type="similarity">
    <text evidence="2">Belongs to the YajC family.</text>
</comment>
<keyword evidence="14" id="KW-1185">Reference proteome</keyword>
<dbReference type="eggNOG" id="COG1862">
    <property type="taxonomic scope" value="Bacteria"/>
</dbReference>
<gene>
    <name evidence="13" type="primary">SecN</name>
    <name evidence="12" type="ORF">CIMIT_06990</name>
    <name evidence="13" type="ORF">SAMEA4535761_01458</name>
</gene>
<evidence type="ECO:0000256" key="5">
    <source>
        <dbReference type="ARBA" id="ARBA00022692"/>
    </source>
</evidence>
<evidence type="ECO:0000313" key="15">
    <source>
        <dbReference type="Proteomes" id="UP000215374"/>
    </source>
</evidence>
<dbReference type="NCBIfam" id="TIGR00739">
    <property type="entry name" value="yajC"/>
    <property type="match status" value="1"/>
</dbReference>
<comment type="subcellular location">
    <subcellularLocation>
        <location evidence="1">Cell membrane</location>
        <topology evidence="1">Single-pass membrane protein</topology>
    </subcellularLocation>
</comment>
<keyword evidence="5 11" id="KW-0812">Transmembrane</keyword>
<dbReference type="Proteomes" id="UP000215374">
    <property type="component" value="Chromosome 1"/>
</dbReference>
<keyword evidence="3" id="KW-0813">Transport</keyword>
<evidence type="ECO:0000313" key="14">
    <source>
        <dbReference type="Proteomes" id="UP000028780"/>
    </source>
</evidence>
<reference evidence="13 15" key="2">
    <citation type="submission" date="2017-06" db="EMBL/GenBank/DDBJ databases">
        <authorList>
            <consortium name="Pathogen Informatics"/>
        </authorList>
    </citation>
    <scope>NUCLEOTIDE SEQUENCE [LARGE SCALE GENOMIC DNA]</scope>
    <source>
        <strain evidence="13 15">NCTC13015</strain>
    </source>
</reference>
<dbReference type="Proteomes" id="UP000028780">
    <property type="component" value="Chromosome"/>
</dbReference>
<dbReference type="KEGG" id="cii:CIMIT_06990"/>
<evidence type="ECO:0000256" key="7">
    <source>
        <dbReference type="ARBA" id="ARBA00022989"/>
    </source>
</evidence>
<name>A0A076NGT4_9CORY</name>
<proteinExistence type="inferred from homology"/>
<evidence type="ECO:0000256" key="4">
    <source>
        <dbReference type="ARBA" id="ARBA00022475"/>
    </source>
</evidence>
<dbReference type="EMBL" id="LT906467">
    <property type="protein sequence ID" value="SNV73924.1"/>
    <property type="molecule type" value="Genomic_DNA"/>
</dbReference>
<keyword evidence="9 11" id="KW-0472">Membrane</keyword>
<dbReference type="PANTHER" id="PTHR33909">
    <property type="entry name" value="SEC TRANSLOCON ACCESSORY COMPLEX SUBUNIT YAJC"/>
    <property type="match status" value="1"/>
</dbReference>
<keyword evidence="8" id="KW-0811">Translocation</keyword>
<evidence type="ECO:0000313" key="13">
    <source>
        <dbReference type="EMBL" id="SNV73924.1"/>
    </source>
</evidence>